<sequence length="144" mass="16611">MIEAGTKLRLIKPIGGLKNIGEEFTVSEVNDGIIYFYSKSGGGCISTDGWNMYFREVKATENNWANWYKEKAELVFDKQTIEFSVKVRCNDYGLQVKYKGLKVKVLVKDPDDFDYDELFSKACQKLFYKYSKNNVVFFLKGCNS</sequence>
<accession>A0A415HVR3</accession>
<comment type="caution">
    <text evidence="2">The sequence shown here is derived from an EMBL/GenBank/DDBJ whole genome shotgun (WGS) entry which is preliminary data.</text>
</comment>
<protein>
    <submittedName>
        <fullName evidence="2">Uncharacterized protein</fullName>
    </submittedName>
</protein>
<evidence type="ECO:0000313" key="4">
    <source>
        <dbReference type="Proteomes" id="UP000284267"/>
    </source>
</evidence>
<organism evidence="2 4">
    <name type="scientific">Blautia obeum</name>
    <dbReference type="NCBI Taxonomy" id="40520"/>
    <lineage>
        <taxon>Bacteria</taxon>
        <taxon>Bacillati</taxon>
        <taxon>Bacillota</taxon>
        <taxon>Clostridia</taxon>
        <taxon>Lachnospirales</taxon>
        <taxon>Lachnospiraceae</taxon>
        <taxon>Blautia</taxon>
    </lineage>
</organism>
<evidence type="ECO:0000313" key="1">
    <source>
        <dbReference type="EMBL" id="RHG20123.1"/>
    </source>
</evidence>
<proteinExistence type="predicted"/>
<reference evidence="3 4" key="1">
    <citation type="submission" date="2018-08" db="EMBL/GenBank/DDBJ databases">
        <title>A genome reference for cultivated species of the human gut microbiota.</title>
        <authorList>
            <person name="Zou Y."/>
            <person name="Xue W."/>
            <person name="Luo G."/>
        </authorList>
    </citation>
    <scope>NUCLEOTIDE SEQUENCE [LARGE SCALE GENOMIC DNA]</scope>
    <source>
        <strain evidence="2 4">AF39-4</strain>
        <strain evidence="1 3">AM22-9LB</strain>
    </source>
</reference>
<dbReference type="Proteomes" id="UP000284220">
    <property type="component" value="Unassembled WGS sequence"/>
</dbReference>
<dbReference type="EMBL" id="QROE01000001">
    <property type="protein sequence ID" value="RHK98336.1"/>
    <property type="molecule type" value="Genomic_DNA"/>
</dbReference>
<dbReference type="RefSeq" id="WP_118197445.1">
    <property type="nucleotide sequence ID" value="NZ_CABJDZ010000001.1"/>
</dbReference>
<evidence type="ECO:0000313" key="3">
    <source>
        <dbReference type="Proteomes" id="UP000284220"/>
    </source>
</evidence>
<name>A0A415HVR3_9FIRM</name>
<gene>
    <name evidence="2" type="ORF">DW040_03235</name>
    <name evidence="1" type="ORF">DW272_02640</name>
</gene>
<dbReference type="EMBL" id="QRHZ01000001">
    <property type="protein sequence ID" value="RHG20123.1"/>
    <property type="molecule type" value="Genomic_DNA"/>
</dbReference>
<dbReference type="AlphaFoldDB" id="A0A415HVR3"/>
<evidence type="ECO:0000313" key="2">
    <source>
        <dbReference type="EMBL" id="RHK98336.1"/>
    </source>
</evidence>
<dbReference type="Proteomes" id="UP000284267">
    <property type="component" value="Unassembled WGS sequence"/>
</dbReference>